<protein>
    <submittedName>
        <fullName evidence="2">Uncharacterized protein</fullName>
    </submittedName>
</protein>
<evidence type="ECO:0000313" key="2">
    <source>
        <dbReference type="EMBL" id="KAK8762010.1"/>
    </source>
</evidence>
<dbReference type="EMBL" id="JARKHS020030567">
    <property type="protein sequence ID" value="KAK8762010.1"/>
    <property type="molecule type" value="Genomic_DNA"/>
</dbReference>
<accession>A0AAQ4DHS0</accession>
<feature type="compositionally biased region" description="Low complexity" evidence="1">
    <location>
        <begin position="9"/>
        <end position="39"/>
    </location>
</feature>
<dbReference type="AlphaFoldDB" id="A0AAQ4DHS0"/>
<feature type="region of interest" description="Disordered" evidence="1">
    <location>
        <begin position="1"/>
        <end position="144"/>
    </location>
</feature>
<proteinExistence type="predicted"/>
<reference evidence="2 3" key="1">
    <citation type="journal article" date="2023" name="Arcadia Sci">
        <title>De novo assembly of a long-read Amblyomma americanum tick genome.</title>
        <authorList>
            <person name="Chou S."/>
            <person name="Poskanzer K.E."/>
            <person name="Rollins M."/>
            <person name="Thuy-Boun P.S."/>
        </authorList>
    </citation>
    <scope>NUCLEOTIDE SEQUENCE [LARGE SCALE GENOMIC DNA]</scope>
    <source>
        <strain evidence="2">F_SG_1</strain>
        <tissue evidence="2">Salivary glands</tissue>
    </source>
</reference>
<keyword evidence="3" id="KW-1185">Reference proteome</keyword>
<dbReference type="Proteomes" id="UP001321473">
    <property type="component" value="Unassembled WGS sequence"/>
</dbReference>
<gene>
    <name evidence="2" type="ORF">V5799_026727</name>
</gene>
<sequence>MRRLKTRGLKGSSKSSGGSSTSGSSRSQRSTTSASSVRRAQPPSTGPPAKQTGLPQTATPSKLPRVTAGAVSVGSHRSHPLSAAGRSTGVTPSRQPSAVVPYVSPSPKPTPKSAATAGKEATAGPVQEPEAHDGDSPVPKAPRRRSLWTRAAVKWLWGMSTLSAKQSANATWDDKQIDSRARQLMTLCLDGRPDSDEAGVRAFKEVLRSGDLAFLSPQKYGDDPSFARLIRSLVLLSGKWLVPLWFRVDMLPFRSAGNAPIFVLSPEPLVLGSRTLHRVTSASRQTYAQYVEAFVHVFYDNDSAVTTDYLRFLRQKSVSVQARGDRFSFLLFQVSLTYNVMLAAANFASLSNAERDTIVRSLYLVRSITAQKLGTGPKLRDDVRNVLVKELVDMLAVLWPTTTYTQQEGLDRIYGDAPDNSRGFFGHWLSSRKHLQRSLINL</sequence>
<comment type="caution">
    <text evidence="2">The sequence shown here is derived from an EMBL/GenBank/DDBJ whole genome shotgun (WGS) entry which is preliminary data.</text>
</comment>
<evidence type="ECO:0000313" key="3">
    <source>
        <dbReference type="Proteomes" id="UP001321473"/>
    </source>
</evidence>
<evidence type="ECO:0000256" key="1">
    <source>
        <dbReference type="SAM" id="MobiDB-lite"/>
    </source>
</evidence>
<organism evidence="2 3">
    <name type="scientific">Amblyomma americanum</name>
    <name type="common">Lone star tick</name>
    <dbReference type="NCBI Taxonomy" id="6943"/>
    <lineage>
        <taxon>Eukaryota</taxon>
        <taxon>Metazoa</taxon>
        <taxon>Ecdysozoa</taxon>
        <taxon>Arthropoda</taxon>
        <taxon>Chelicerata</taxon>
        <taxon>Arachnida</taxon>
        <taxon>Acari</taxon>
        <taxon>Parasitiformes</taxon>
        <taxon>Ixodida</taxon>
        <taxon>Ixodoidea</taxon>
        <taxon>Ixodidae</taxon>
        <taxon>Amblyomminae</taxon>
        <taxon>Amblyomma</taxon>
    </lineage>
</organism>
<name>A0AAQ4DHS0_AMBAM</name>